<dbReference type="EMBL" id="JARBDR010000002">
    <property type="protein sequence ID" value="KAJ8322442.1"/>
    <property type="molecule type" value="Genomic_DNA"/>
</dbReference>
<dbReference type="Gene3D" id="3.80.10.10">
    <property type="entry name" value="Ribonuclease Inhibitor"/>
    <property type="match status" value="1"/>
</dbReference>
<dbReference type="Pfam" id="PF13306">
    <property type="entry name" value="LRR_5"/>
    <property type="match status" value="1"/>
</dbReference>
<keyword evidence="3" id="KW-0677">Repeat</keyword>
<evidence type="ECO:0000256" key="3">
    <source>
        <dbReference type="ARBA" id="ARBA00022737"/>
    </source>
</evidence>
<evidence type="ECO:0000313" key="5">
    <source>
        <dbReference type="EMBL" id="KAJ8322442.1"/>
    </source>
</evidence>
<dbReference type="Proteomes" id="UP001217089">
    <property type="component" value="Unassembled WGS sequence"/>
</dbReference>
<accession>A0ABQ9FZW1</accession>
<sequence length="210" mass="24065">MENKKLTLLSARFNLLDQILPNLPVSLQDLDYAGNKIKVIPEYAFKSLPNLKGIALWMGRVEVLEENAFSGLTNLQYLDMSSNNITSNITKTMFAGLTNLKSLVMYLNNVSYIEPSSFSSFKNVTEIWLADNELKTLNPTVFDVKMMPHLSEVYIDGNPWYCDCHLKWLKQMSERHYSIIQDVHLIVCNGPERLKNKSFDQLSADDFVCK</sequence>
<comment type="caution">
    <text evidence="5">The sequence shown here is derived from an EMBL/GenBank/DDBJ whole genome shotgun (WGS) entry which is preliminary data.</text>
</comment>
<keyword evidence="1" id="KW-0433">Leucine-rich repeat</keyword>
<dbReference type="InterPro" id="IPR000483">
    <property type="entry name" value="Cys-rich_flank_reg_C"/>
</dbReference>
<evidence type="ECO:0000313" key="6">
    <source>
        <dbReference type="Proteomes" id="UP001217089"/>
    </source>
</evidence>
<dbReference type="InterPro" id="IPR050541">
    <property type="entry name" value="LRR_TM_domain-containing"/>
</dbReference>
<dbReference type="SMART" id="SM00082">
    <property type="entry name" value="LRRCT"/>
    <property type="match status" value="1"/>
</dbReference>
<dbReference type="InterPro" id="IPR003591">
    <property type="entry name" value="Leu-rich_rpt_typical-subtyp"/>
</dbReference>
<reference evidence="5 6" key="1">
    <citation type="submission" date="2022-12" db="EMBL/GenBank/DDBJ databases">
        <title>Chromosome-level genome of Tegillarca granosa.</title>
        <authorList>
            <person name="Kim J."/>
        </authorList>
    </citation>
    <scope>NUCLEOTIDE SEQUENCE [LARGE SCALE GENOMIC DNA]</scope>
    <source>
        <strain evidence="5">Teg-2019</strain>
        <tissue evidence="5">Adductor muscle</tissue>
    </source>
</reference>
<feature type="domain" description="LRRCT" evidence="4">
    <location>
        <begin position="158"/>
        <end position="210"/>
    </location>
</feature>
<dbReference type="PANTHER" id="PTHR24369">
    <property type="entry name" value="ANTIGEN BSP, PUTATIVE-RELATED"/>
    <property type="match status" value="1"/>
</dbReference>
<dbReference type="InterPro" id="IPR032675">
    <property type="entry name" value="LRR_dom_sf"/>
</dbReference>
<evidence type="ECO:0000259" key="4">
    <source>
        <dbReference type="SMART" id="SM00082"/>
    </source>
</evidence>
<proteinExistence type="predicted"/>
<dbReference type="PANTHER" id="PTHR24369:SF210">
    <property type="entry name" value="CHAOPTIN-RELATED"/>
    <property type="match status" value="1"/>
</dbReference>
<keyword evidence="6" id="KW-1185">Reference proteome</keyword>
<gene>
    <name evidence="5" type="ORF">KUTeg_000002</name>
</gene>
<evidence type="ECO:0000256" key="2">
    <source>
        <dbReference type="ARBA" id="ARBA00022729"/>
    </source>
</evidence>
<dbReference type="InterPro" id="IPR026906">
    <property type="entry name" value="LRR_5"/>
</dbReference>
<name>A0ABQ9FZW1_TEGGR</name>
<protein>
    <recommendedName>
        <fullName evidence="4">LRRCT domain-containing protein</fullName>
    </recommendedName>
</protein>
<organism evidence="5 6">
    <name type="scientific">Tegillarca granosa</name>
    <name type="common">Malaysian cockle</name>
    <name type="synonym">Anadara granosa</name>
    <dbReference type="NCBI Taxonomy" id="220873"/>
    <lineage>
        <taxon>Eukaryota</taxon>
        <taxon>Metazoa</taxon>
        <taxon>Spiralia</taxon>
        <taxon>Lophotrochozoa</taxon>
        <taxon>Mollusca</taxon>
        <taxon>Bivalvia</taxon>
        <taxon>Autobranchia</taxon>
        <taxon>Pteriomorphia</taxon>
        <taxon>Arcoida</taxon>
        <taxon>Arcoidea</taxon>
        <taxon>Arcidae</taxon>
        <taxon>Tegillarca</taxon>
    </lineage>
</organism>
<dbReference type="SUPFAM" id="SSF52058">
    <property type="entry name" value="L domain-like"/>
    <property type="match status" value="1"/>
</dbReference>
<keyword evidence="2" id="KW-0732">Signal</keyword>
<evidence type="ECO:0000256" key="1">
    <source>
        <dbReference type="ARBA" id="ARBA00022614"/>
    </source>
</evidence>
<dbReference type="SMART" id="SM00369">
    <property type="entry name" value="LRR_TYP"/>
    <property type="match status" value="5"/>
</dbReference>